<comment type="similarity">
    <text evidence="1">Belongs to the peptidase S33 family. ABHD4/ABHD5 subfamily.</text>
</comment>
<dbReference type="GO" id="GO:0006654">
    <property type="term" value="P:phosphatidic acid biosynthetic process"/>
    <property type="evidence" value="ECO:0007669"/>
    <property type="project" value="TreeGrafter"/>
</dbReference>
<dbReference type="AlphaFoldDB" id="A0A1V9WZJ8"/>
<accession>A0A1V9WZJ8</accession>
<reference evidence="3 4" key="1">
    <citation type="journal article" date="2017" name="Gigascience">
        <title>Draft genome of the honey bee ectoparasitic mite, Tropilaelaps mercedesae, is shaped by the parasitic life history.</title>
        <authorList>
            <person name="Dong X."/>
            <person name="Armstrong S.D."/>
            <person name="Xia D."/>
            <person name="Makepeace B.L."/>
            <person name="Darby A.C."/>
            <person name="Kadowaki T."/>
        </authorList>
    </citation>
    <scope>NUCLEOTIDE SEQUENCE [LARGE SCALE GENOMIC DNA]</scope>
    <source>
        <strain evidence="3">Wuxi-XJTLU</strain>
    </source>
</reference>
<evidence type="ECO:0000313" key="3">
    <source>
        <dbReference type="EMBL" id="OQR66735.1"/>
    </source>
</evidence>
<proteinExistence type="inferred from homology"/>
<evidence type="ECO:0000256" key="1">
    <source>
        <dbReference type="ARBA" id="ARBA00038097"/>
    </source>
</evidence>
<dbReference type="GO" id="GO:0055088">
    <property type="term" value="P:lipid homeostasis"/>
    <property type="evidence" value="ECO:0007669"/>
    <property type="project" value="TreeGrafter"/>
</dbReference>
<dbReference type="Pfam" id="PF00561">
    <property type="entry name" value="Abhydrolase_1"/>
    <property type="match status" value="1"/>
</dbReference>
<comment type="caution">
    <text evidence="3">The sequence shown here is derived from an EMBL/GenBank/DDBJ whole genome shotgun (WGS) entry which is preliminary data.</text>
</comment>
<feature type="domain" description="AB hydrolase-1" evidence="2">
    <location>
        <begin position="135"/>
        <end position="391"/>
    </location>
</feature>
<dbReference type="InterPro" id="IPR000073">
    <property type="entry name" value="AB_hydrolase_1"/>
</dbReference>
<sequence length="411" mass="46534">MSPTESSAQTTHPFPPEAECNVVDRNNNLRLYSEQSSAVVRWTLQLLAVPINHLIVPIMTWLRWVPSSKAQLQQAEQRVLTCRNLLLRHTLRAPGRVTTKPYEVVDVEIGHVGDIENCKIHTIKVPSSASPAGIPLVLIHGFGCGGAIFAPSLDVLSEKRDVYAIDMLGFGQSSRAAFNEDAMEAENQMVHSIEMWRSRLQLDRFILLGHSLGGFVSSAYALKHPSRIHHLILEDPWGFPEFDPKLRNGAPLWARAIMNSLGYVNALSAVRAAGPAGLGIMKKVLGLRHYYMSSYFPDMPDTIPEYLYHCNVRRPTGEEFLRHISYKFNWTRYPMITRMVENFPLSVKITFIYASRTFITRTPSTILQDKRGRDNVDIHVIEDCGHTIHLERPEEFNRVVTKVITKIDPVT</sequence>
<dbReference type="GO" id="GO:0042171">
    <property type="term" value="F:lysophosphatidic acid acyltransferase activity"/>
    <property type="evidence" value="ECO:0007669"/>
    <property type="project" value="TreeGrafter"/>
</dbReference>
<protein>
    <recommendedName>
        <fullName evidence="2">AB hydrolase-1 domain-containing protein</fullName>
    </recommendedName>
</protein>
<dbReference type="GO" id="GO:0005739">
    <property type="term" value="C:mitochondrion"/>
    <property type="evidence" value="ECO:0007669"/>
    <property type="project" value="TreeGrafter"/>
</dbReference>
<organism evidence="3 4">
    <name type="scientific">Tropilaelaps mercedesae</name>
    <dbReference type="NCBI Taxonomy" id="418985"/>
    <lineage>
        <taxon>Eukaryota</taxon>
        <taxon>Metazoa</taxon>
        <taxon>Ecdysozoa</taxon>
        <taxon>Arthropoda</taxon>
        <taxon>Chelicerata</taxon>
        <taxon>Arachnida</taxon>
        <taxon>Acari</taxon>
        <taxon>Parasitiformes</taxon>
        <taxon>Mesostigmata</taxon>
        <taxon>Gamasina</taxon>
        <taxon>Dermanyssoidea</taxon>
        <taxon>Laelapidae</taxon>
        <taxon>Tropilaelaps</taxon>
    </lineage>
</organism>
<evidence type="ECO:0000259" key="2">
    <source>
        <dbReference type="Pfam" id="PF00561"/>
    </source>
</evidence>
<dbReference type="PANTHER" id="PTHR42886:SF29">
    <property type="entry name" value="PUMMELIG, ISOFORM A"/>
    <property type="match status" value="1"/>
</dbReference>
<dbReference type="OrthoDB" id="7457040at2759"/>
<name>A0A1V9WZJ8_9ACAR</name>
<evidence type="ECO:0000313" key="4">
    <source>
        <dbReference type="Proteomes" id="UP000192247"/>
    </source>
</evidence>
<dbReference type="InParanoid" id="A0A1V9WZJ8"/>
<dbReference type="Proteomes" id="UP000192247">
    <property type="component" value="Unassembled WGS sequence"/>
</dbReference>
<dbReference type="STRING" id="418985.A0A1V9WZJ8"/>
<gene>
    <name evidence="3" type="ORF">BIW11_04929</name>
</gene>
<dbReference type="PANTHER" id="PTHR42886">
    <property type="entry name" value="RE40534P-RELATED"/>
    <property type="match status" value="1"/>
</dbReference>
<dbReference type="SUPFAM" id="SSF53474">
    <property type="entry name" value="alpha/beta-Hydrolases"/>
    <property type="match status" value="1"/>
</dbReference>
<dbReference type="PRINTS" id="PR00111">
    <property type="entry name" value="ABHYDROLASE"/>
</dbReference>
<dbReference type="GO" id="GO:0052689">
    <property type="term" value="F:carboxylic ester hydrolase activity"/>
    <property type="evidence" value="ECO:0007669"/>
    <property type="project" value="TreeGrafter"/>
</dbReference>
<dbReference type="InterPro" id="IPR029058">
    <property type="entry name" value="AB_hydrolase_fold"/>
</dbReference>
<dbReference type="EMBL" id="MNPL01031265">
    <property type="protein sequence ID" value="OQR66735.1"/>
    <property type="molecule type" value="Genomic_DNA"/>
</dbReference>
<keyword evidence="4" id="KW-1185">Reference proteome</keyword>
<dbReference type="Gene3D" id="3.40.50.1820">
    <property type="entry name" value="alpha/beta hydrolase"/>
    <property type="match status" value="1"/>
</dbReference>
<dbReference type="GO" id="GO:0005811">
    <property type="term" value="C:lipid droplet"/>
    <property type="evidence" value="ECO:0007669"/>
    <property type="project" value="TreeGrafter"/>
</dbReference>